<name>A0ACC1Z0T7_MELAZ</name>
<keyword evidence="2" id="KW-1185">Reference proteome</keyword>
<dbReference type="Proteomes" id="UP001164539">
    <property type="component" value="Chromosome 1"/>
</dbReference>
<protein>
    <submittedName>
        <fullName evidence="1">DUF688 family protein</fullName>
    </submittedName>
</protein>
<gene>
    <name evidence="1" type="ORF">OWV82_002398</name>
</gene>
<organism evidence="1 2">
    <name type="scientific">Melia azedarach</name>
    <name type="common">Chinaberry tree</name>
    <dbReference type="NCBI Taxonomy" id="155640"/>
    <lineage>
        <taxon>Eukaryota</taxon>
        <taxon>Viridiplantae</taxon>
        <taxon>Streptophyta</taxon>
        <taxon>Embryophyta</taxon>
        <taxon>Tracheophyta</taxon>
        <taxon>Spermatophyta</taxon>
        <taxon>Magnoliopsida</taxon>
        <taxon>eudicotyledons</taxon>
        <taxon>Gunneridae</taxon>
        <taxon>Pentapetalae</taxon>
        <taxon>rosids</taxon>
        <taxon>malvids</taxon>
        <taxon>Sapindales</taxon>
        <taxon>Meliaceae</taxon>
        <taxon>Melia</taxon>
    </lineage>
</organism>
<proteinExistence type="predicted"/>
<reference evidence="1 2" key="1">
    <citation type="journal article" date="2023" name="Science">
        <title>Complex scaffold remodeling in plant triterpene biosynthesis.</title>
        <authorList>
            <person name="De La Pena R."/>
            <person name="Hodgson H."/>
            <person name="Liu J.C."/>
            <person name="Stephenson M.J."/>
            <person name="Martin A.C."/>
            <person name="Owen C."/>
            <person name="Harkess A."/>
            <person name="Leebens-Mack J."/>
            <person name="Jimenez L.E."/>
            <person name="Osbourn A."/>
            <person name="Sattely E.S."/>
        </authorList>
    </citation>
    <scope>NUCLEOTIDE SEQUENCE [LARGE SCALE GENOMIC DNA]</scope>
    <source>
        <strain evidence="2">cv. JPN11</strain>
        <tissue evidence="1">Leaf</tissue>
    </source>
</reference>
<accession>A0ACC1Z0T7</accession>
<comment type="caution">
    <text evidence="1">The sequence shown here is derived from an EMBL/GenBank/DDBJ whole genome shotgun (WGS) entry which is preliminary data.</text>
</comment>
<evidence type="ECO:0000313" key="2">
    <source>
        <dbReference type="Proteomes" id="UP001164539"/>
    </source>
</evidence>
<dbReference type="EMBL" id="CM051394">
    <property type="protein sequence ID" value="KAJ4729655.1"/>
    <property type="molecule type" value="Genomic_DNA"/>
</dbReference>
<evidence type="ECO:0000313" key="1">
    <source>
        <dbReference type="EMBL" id="KAJ4729655.1"/>
    </source>
</evidence>
<sequence length="179" mass="19715">MIANLEHDLLTRPPIAPKLPPGRISNIKKQSLDEGPEVTNSKLSHKGTAPSSSQSVSYSDRNTTKCESSIEETESSSTEDGDEAYMDALDTLSRTESFFFNCSVSGVSGLDDVEVKPSGTFSTDPQTRDFMMGRFLPAAKAMTSEAPHYTNRKQSYSARTAKKYTEDYQYKEATSTKTI</sequence>